<gene>
    <name evidence="1" type="ordered locus">ambt_10880</name>
</gene>
<dbReference type="KEGG" id="alt:ambt_10880"/>
<dbReference type="HOGENOM" id="CLU_658318_0_0_6"/>
<proteinExistence type="predicted"/>
<protein>
    <submittedName>
        <fullName evidence="1">Uncharacterized protein</fullName>
    </submittedName>
</protein>
<dbReference type="AlphaFoldDB" id="F5ZCT6"/>
<dbReference type="EMBL" id="CP002339">
    <property type="protein sequence ID" value="AEF03698.1"/>
    <property type="molecule type" value="Genomic_DNA"/>
</dbReference>
<dbReference type="Proteomes" id="UP000000683">
    <property type="component" value="Chromosome"/>
</dbReference>
<sequence length="417" mass="47127">MLDRNKFQIEREQFLEAFCEKITSILGLEMNAKFNETRFYRFTDIAFELANFGTMDNFLGFNEFDLVAFVETMETMLPTVANNMNIEEEYPTLTTAVSCLGLYSSLYIVEDEYVANYCEITHEAVAAVLGVKVSTLKNMVSLKSLAAMNNHELRQYLESQERFKPFKQYDSVSLDAPLDLSSVRTCSALIYAIEQRAIKYNLVDTLETVYSKTGVNADSDSNIKFIALFSLYGDIARKIGSFLGKLNLDLPSLIVAVENVAHEMNSALANSSSLENYLRPSEQSGDRDTLEATAKPNVFQKPNISFTADNLGDYLKVEYDFSTHPDDRSKNKKLFALKKGSLSIAIERTKTPSIWVTHNMAKRLNSSDFEITWYESSEDGVGRHSGLHTYKEFHTAAIAKVKVKSFDHAERLISQLL</sequence>
<evidence type="ECO:0000313" key="1">
    <source>
        <dbReference type="EMBL" id="AEF03698.1"/>
    </source>
</evidence>
<reference evidence="1 2" key="1">
    <citation type="journal article" date="2011" name="J. Bacteriol.">
        <title>Complete genome sequence of the polycyclic aromatic hydrocarbon-degrading bacterium Alteromonas sp. strain SN2.</title>
        <authorList>
            <person name="Jin H.M."/>
            <person name="Jeong H."/>
            <person name="Moon E.J."/>
            <person name="Math R.K."/>
            <person name="Lee K."/>
            <person name="Kim H.J."/>
            <person name="Jeon C.O."/>
            <person name="Oh T.K."/>
            <person name="Kim J.F."/>
        </authorList>
    </citation>
    <scope>NUCLEOTIDE SEQUENCE [LARGE SCALE GENOMIC DNA]</scope>
    <source>
        <strain evidence="2">JCM 17741 / KACC 18427 / KCTC 11700BP / SN2</strain>
    </source>
</reference>
<accession>F5ZCT6</accession>
<dbReference type="RefSeq" id="WP_013784630.1">
    <property type="nucleotide sequence ID" value="NC_015554.1"/>
</dbReference>
<keyword evidence="2" id="KW-1185">Reference proteome</keyword>
<evidence type="ECO:0000313" key="2">
    <source>
        <dbReference type="Proteomes" id="UP000000683"/>
    </source>
</evidence>
<organism evidence="1 2">
    <name type="scientific">Alteromonas naphthalenivorans</name>
    <dbReference type="NCBI Taxonomy" id="715451"/>
    <lineage>
        <taxon>Bacteria</taxon>
        <taxon>Pseudomonadati</taxon>
        <taxon>Pseudomonadota</taxon>
        <taxon>Gammaproteobacteria</taxon>
        <taxon>Alteromonadales</taxon>
        <taxon>Alteromonadaceae</taxon>
        <taxon>Alteromonas/Salinimonas group</taxon>
        <taxon>Alteromonas</taxon>
    </lineage>
</organism>
<name>F5ZCT6_ALTNA</name>